<dbReference type="Proteomes" id="UP000095284">
    <property type="component" value="Unplaced"/>
</dbReference>
<reference evidence="4" key="2">
    <citation type="submission" date="2020-08" db="EMBL/GenBank/DDBJ databases">
        <authorList>
            <person name="Kikuchi T."/>
        </authorList>
    </citation>
    <scope>NUCLEOTIDE SEQUENCE</scope>
    <source>
        <strain evidence="3">Ka4C1</strain>
    </source>
</reference>
<evidence type="ECO:0000256" key="1">
    <source>
        <dbReference type="ARBA" id="ARBA00023054"/>
    </source>
</evidence>
<accession>A0A1I7SDB7</accession>
<dbReference type="eggNOG" id="KOG2896">
    <property type="taxonomic scope" value="Eukaryota"/>
</dbReference>
<organism evidence="5 7">
    <name type="scientific">Bursaphelenchus xylophilus</name>
    <name type="common">Pinewood nematode worm</name>
    <name type="synonym">Aphelenchoides xylophilus</name>
    <dbReference type="NCBI Taxonomy" id="6326"/>
    <lineage>
        <taxon>Eukaryota</taxon>
        <taxon>Metazoa</taxon>
        <taxon>Ecdysozoa</taxon>
        <taxon>Nematoda</taxon>
        <taxon>Chromadorea</taxon>
        <taxon>Rhabditida</taxon>
        <taxon>Tylenchina</taxon>
        <taxon>Tylenchomorpha</taxon>
        <taxon>Aphelenchoidea</taxon>
        <taxon>Aphelenchoididae</taxon>
        <taxon>Bursaphelenchus</taxon>
    </lineage>
</organism>
<dbReference type="SMR" id="A0A1I7SDB7"/>
<dbReference type="Pfam" id="PF10186">
    <property type="entry name" value="ATG14"/>
    <property type="match status" value="1"/>
</dbReference>
<dbReference type="GO" id="GO:0032991">
    <property type="term" value="C:protein-containing complex"/>
    <property type="evidence" value="ECO:0007669"/>
    <property type="project" value="UniProtKB-ARBA"/>
</dbReference>
<dbReference type="Proteomes" id="UP000582659">
    <property type="component" value="Unassembled WGS sequence"/>
</dbReference>
<dbReference type="Proteomes" id="UP000659654">
    <property type="component" value="Unassembled WGS sequence"/>
</dbReference>
<dbReference type="PANTHER" id="PTHR15157">
    <property type="entry name" value="UV RADIATION RESISTANCE-ASSOCIATED GENE PROTEIN"/>
    <property type="match status" value="1"/>
</dbReference>
<dbReference type="GO" id="GO:0005768">
    <property type="term" value="C:endosome"/>
    <property type="evidence" value="ECO:0007669"/>
    <property type="project" value="TreeGrafter"/>
</dbReference>
<evidence type="ECO:0000313" key="7">
    <source>
        <dbReference type="WBParaSite" id="BXY_1102200.1"/>
    </source>
</evidence>
<gene>
    <name evidence="3" type="ORF">BXYJ_LOCUS14770</name>
</gene>
<name>A0A1I7SDB7_BURXY</name>
<dbReference type="AlphaFoldDB" id="A0A1I7SDB7"/>
<dbReference type="GO" id="GO:0000323">
    <property type="term" value="C:lytic vacuole"/>
    <property type="evidence" value="ECO:0007669"/>
    <property type="project" value="TreeGrafter"/>
</dbReference>
<dbReference type="PANTHER" id="PTHR15157:SF5">
    <property type="entry name" value="UV RADIATION RESISTANCE-ASSOCIATED GENE PROTEIN"/>
    <property type="match status" value="1"/>
</dbReference>
<evidence type="ECO:0000313" key="6">
    <source>
        <dbReference type="Proteomes" id="UP000659654"/>
    </source>
</evidence>
<dbReference type="EMBL" id="CAJFDI010000006">
    <property type="protein sequence ID" value="CAD5234679.1"/>
    <property type="molecule type" value="Genomic_DNA"/>
</dbReference>
<protein>
    <submittedName>
        <fullName evidence="3">(pine wood nematode) hypothetical protein</fullName>
    </submittedName>
</protein>
<dbReference type="EMBL" id="CAJFCV020000006">
    <property type="protein sequence ID" value="CAG9130585.1"/>
    <property type="molecule type" value="Genomic_DNA"/>
</dbReference>
<dbReference type="GO" id="GO:0035493">
    <property type="term" value="P:SNARE complex assembly"/>
    <property type="evidence" value="ECO:0007669"/>
    <property type="project" value="TreeGrafter"/>
</dbReference>
<sequence>MSERVNNLFSCSFEDWKRLKQLLDACSSAKNRCNEVQTAIQQLISEIPCTSECVSQVQNKEILLRVNKTKLEETRNHRRVLLHLRLREDDSVQESGNKRKLLNTRLEDMNAAIIRNSEKIKDVLDDLRKFKNELIYRRRFMLDDLYMVYFVDDCYMRYFKKKCNCIKYDLIYGLHLPSVPEKNEHSDNEICASISHLVNLLICVSKICDYPLKYPVIFKGSSSSIIKRSTGDIFEFQLLILKNRTKFVEALRFLSENIVQFRADCGLRTTEPERIIPNLRETLLSCVGRYAPSFDFIRPNMEFRSVASLIPLNLNPSNIRNMKATPPKPRNEFSATSILDVVTASPSNFITARAK</sequence>
<dbReference type="OrthoDB" id="72772at2759"/>
<reference evidence="7" key="1">
    <citation type="submission" date="2016-11" db="UniProtKB">
        <authorList>
            <consortium name="WormBaseParasite"/>
        </authorList>
    </citation>
    <scope>IDENTIFICATION</scope>
</reference>
<evidence type="ECO:0000313" key="4">
    <source>
        <dbReference type="EMBL" id="CAG9130585.1"/>
    </source>
</evidence>
<keyword evidence="6" id="KW-1185">Reference proteome</keyword>
<dbReference type="WBParaSite" id="BXY_1102200.1">
    <property type="protein sequence ID" value="BXY_1102200.1"/>
    <property type="gene ID" value="BXY_1102200"/>
</dbReference>
<keyword evidence="1 2" id="KW-0175">Coiled coil</keyword>
<evidence type="ECO:0000313" key="3">
    <source>
        <dbReference type="EMBL" id="CAD5234679.1"/>
    </source>
</evidence>
<evidence type="ECO:0000256" key="2">
    <source>
        <dbReference type="SAM" id="Coils"/>
    </source>
</evidence>
<feature type="coiled-coil region" evidence="2">
    <location>
        <begin position="19"/>
        <end position="46"/>
    </location>
</feature>
<dbReference type="InterPro" id="IPR018791">
    <property type="entry name" value="UV_resistance/autophagy_Atg14"/>
</dbReference>
<dbReference type="GO" id="GO:0000149">
    <property type="term" value="F:SNARE binding"/>
    <property type="evidence" value="ECO:0007669"/>
    <property type="project" value="TreeGrafter"/>
</dbReference>
<proteinExistence type="predicted"/>
<evidence type="ECO:0000313" key="5">
    <source>
        <dbReference type="Proteomes" id="UP000095284"/>
    </source>
</evidence>